<keyword evidence="3" id="KW-1185">Reference proteome</keyword>
<feature type="region of interest" description="Disordered" evidence="1">
    <location>
        <begin position="57"/>
        <end position="103"/>
    </location>
</feature>
<evidence type="ECO:0000313" key="2">
    <source>
        <dbReference type="EMBL" id="KAJ8390965.1"/>
    </source>
</evidence>
<organism evidence="2 3">
    <name type="scientific">Aldrovandia affinis</name>
    <dbReference type="NCBI Taxonomy" id="143900"/>
    <lineage>
        <taxon>Eukaryota</taxon>
        <taxon>Metazoa</taxon>
        <taxon>Chordata</taxon>
        <taxon>Craniata</taxon>
        <taxon>Vertebrata</taxon>
        <taxon>Euteleostomi</taxon>
        <taxon>Actinopterygii</taxon>
        <taxon>Neopterygii</taxon>
        <taxon>Teleostei</taxon>
        <taxon>Notacanthiformes</taxon>
        <taxon>Halosauridae</taxon>
        <taxon>Aldrovandia</taxon>
    </lineage>
</organism>
<protein>
    <submittedName>
        <fullName evidence="2">Uncharacterized protein</fullName>
    </submittedName>
</protein>
<dbReference type="Proteomes" id="UP001221898">
    <property type="component" value="Unassembled WGS sequence"/>
</dbReference>
<proteinExistence type="predicted"/>
<dbReference type="EMBL" id="JAINUG010000164">
    <property type="protein sequence ID" value="KAJ8390965.1"/>
    <property type="molecule type" value="Genomic_DNA"/>
</dbReference>
<name>A0AAD7RVG4_9TELE</name>
<comment type="caution">
    <text evidence="2">The sequence shown here is derived from an EMBL/GenBank/DDBJ whole genome shotgun (WGS) entry which is preliminary data.</text>
</comment>
<dbReference type="AlphaFoldDB" id="A0AAD7RVG4"/>
<accession>A0AAD7RVG4</accession>
<reference evidence="2" key="1">
    <citation type="journal article" date="2023" name="Science">
        <title>Genome structures resolve the early diversification of teleost fishes.</title>
        <authorList>
            <person name="Parey E."/>
            <person name="Louis A."/>
            <person name="Montfort J."/>
            <person name="Bouchez O."/>
            <person name="Roques C."/>
            <person name="Iampietro C."/>
            <person name="Lluch J."/>
            <person name="Castinel A."/>
            <person name="Donnadieu C."/>
            <person name="Desvignes T."/>
            <person name="Floi Bucao C."/>
            <person name="Jouanno E."/>
            <person name="Wen M."/>
            <person name="Mejri S."/>
            <person name="Dirks R."/>
            <person name="Jansen H."/>
            <person name="Henkel C."/>
            <person name="Chen W.J."/>
            <person name="Zahm M."/>
            <person name="Cabau C."/>
            <person name="Klopp C."/>
            <person name="Thompson A.W."/>
            <person name="Robinson-Rechavi M."/>
            <person name="Braasch I."/>
            <person name="Lecointre G."/>
            <person name="Bobe J."/>
            <person name="Postlethwait J.H."/>
            <person name="Berthelot C."/>
            <person name="Roest Crollius H."/>
            <person name="Guiguen Y."/>
        </authorList>
    </citation>
    <scope>NUCLEOTIDE SEQUENCE</scope>
    <source>
        <strain evidence="2">NC1722</strain>
    </source>
</reference>
<gene>
    <name evidence="2" type="ORF">AAFF_G00098850</name>
</gene>
<evidence type="ECO:0000313" key="3">
    <source>
        <dbReference type="Proteomes" id="UP001221898"/>
    </source>
</evidence>
<sequence>MLPRPTPELSRGCAFMHNVHLAYHHNILPHQMHDHVHLNKQGFKVFTKVLKNTALGRSTATPYMEARDPRHLPHTPQELPTPRPQHAQHPGPPPSTDAAASEP</sequence>
<evidence type="ECO:0000256" key="1">
    <source>
        <dbReference type="SAM" id="MobiDB-lite"/>
    </source>
</evidence>